<dbReference type="OMA" id="WWKRNIL"/>
<dbReference type="PANTHER" id="PTHR46599">
    <property type="entry name" value="PIGGYBAC TRANSPOSABLE ELEMENT-DERIVED PROTEIN 4"/>
    <property type="match status" value="1"/>
</dbReference>
<dbReference type="InterPro" id="IPR029526">
    <property type="entry name" value="PGBD"/>
</dbReference>
<feature type="domain" description="PiggyBac transposable element-derived protein" evidence="1">
    <location>
        <begin position="1"/>
        <end position="139"/>
    </location>
</feature>
<dbReference type="Pfam" id="PF13843">
    <property type="entry name" value="DDE_Tnp_1_7"/>
    <property type="match status" value="1"/>
</dbReference>
<proteinExistence type="predicted"/>
<name>A0A1X7T5H4_AMPQE</name>
<sequence>MDNYYSSPKLFNDLVKSRFCACSTVRSDRRGIKQTFKDKVLSIGKPCVSLSIDIHLNTGEVYSEMTESGILCLKWKDKRDVCMLSTFHDDSIIDKNRRRKGVAGMETIRKPKVVEEYNQSMNDVDRPDQMVLYYGYSHRYIKSLVIITAKITPFYKAMKWWKRNILPLAGFVSGI</sequence>
<dbReference type="AlphaFoldDB" id="A0A1X7T5H4"/>
<accession>A0A1X7T5H4</accession>
<evidence type="ECO:0000313" key="2">
    <source>
        <dbReference type="EnsemblMetazoa" id="Aqu2.1.09625_001"/>
    </source>
</evidence>
<evidence type="ECO:0000259" key="1">
    <source>
        <dbReference type="Pfam" id="PF13843"/>
    </source>
</evidence>
<organism evidence="2">
    <name type="scientific">Amphimedon queenslandica</name>
    <name type="common">Sponge</name>
    <dbReference type="NCBI Taxonomy" id="400682"/>
    <lineage>
        <taxon>Eukaryota</taxon>
        <taxon>Metazoa</taxon>
        <taxon>Porifera</taxon>
        <taxon>Demospongiae</taxon>
        <taxon>Heteroscleromorpha</taxon>
        <taxon>Haplosclerida</taxon>
        <taxon>Niphatidae</taxon>
        <taxon>Amphimedon</taxon>
    </lineage>
</organism>
<dbReference type="EnsemblMetazoa" id="Aqu2.1.09625_001">
    <property type="protein sequence ID" value="Aqu2.1.09625_001"/>
    <property type="gene ID" value="Aqu2.1.09625"/>
</dbReference>
<dbReference type="STRING" id="400682.A0A1X7T5H4"/>
<protein>
    <recommendedName>
        <fullName evidence="1">PiggyBac transposable element-derived protein domain-containing protein</fullName>
    </recommendedName>
</protein>
<dbReference type="OrthoDB" id="5876240at2759"/>
<reference evidence="2" key="1">
    <citation type="submission" date="2017-05" db="UniProtKB">
        <authorList>
            <consortium name="EnsemblMetazoa"/>
        </authorList>
    </citation>
    <scope>IDENTIFICATION</scope>
</reference>
<dbReference type="InParanoid" id="A0A1X7T5H4"/>
<dbReference type="PANTHER" id="PTHR46599:SF3">
    <property type="entry name" value="PIGGYBAC TRANSPOSABLE ELEMENT-DERIVED PROTEIN 4"/>
    <property type="match status" value="1"/>
</dbReference>